<dbReference type="GO" id="GO:0016020">
    <property type="term" value="C:membrane"/>
    <property type="evidence" value="ECO:0007669"/>
    <property type="project" value="UniProtKB-SubCell"/>
</dbReference>
<evidence type="ECO:0000256" key="5">
    <source>
        <dbReference type="SAM" id="Phobius"/>
    </source>
</evidence>
<evidence type="ECO:0000259" key="6">
    <source>
        <dbReference type="Pfam" id="PF06271"/>
    </source>
</evidence>
<keyword evidence="8" id="KW-1185">Reference proteome</keyword>
<comment type="caution">
    <text evidence="7">The sequence shown here is derived from an EMBL/GenBank/DDBJ whole genome shotgun (WGS) entry which is preliminary data.</text>
</comment>
<keyword evidence="2 5" id="KW-0812">Transmembrane</keyword>
<accession>A0A919J1T6</accession>
<dbReference type="EMBL" id="BOMM01000028">
    <property type="protein sequence ID" value="GIE11368.1"/>
    <property type="molecule type" value="Genomic_DNA"/>
</dbReference>
<evidence type="ECO:0000256" key="2">
    <source>
        <dbReference type="ARBA" id="ARBA00022692"/>
    </source>
</evidence>
<proteinExistence type="predicted"/>
<dbReference type="Pfam" id="PF06271">
    <property type="entry name" value="RDD"/>
    <property type="match status" value="1"/>
</dbReference>
<feature type="transmembrane region" description="Helical" evidence="5">
    <location>
        <begin position="33"/>
        <end position="60"/>
    </location>
</feature>
<dbReference type="PANTHER" id="PTHR38480:SF1">
    <property type="entry name" value="SLR0254 PROTEIN"/>
    <property type="match status" value="1"/>
</dbReference>
<dbReference type="PANTHER" id="PTHR38480">
    <property type="entry name" value="SLR0254 PROTEIN"/>
    <property type="match status" value="1"/>
</dbReference>
<feature type="transmembrane region" description="Helical" evidence="5">
    <location>
        <begin position="72"/>
        <end position="93"/>
    </location>
</feature>
<feature type="domain" description="RDD" evidence="6">
    <location>
        <begin position="26"/>
        <end position="164"/>
    </location>
</feature>
<evidence type="ECO:0000256" key="3">
    <source>
        <dbReference type="ARBA" id="ARBA00022989"/>
    </source>
</evidence>
<keyword evidence="4 5" id="KW-0472">Membrane</keyword>
<evidence type="ECO:0000313" key="7">
    <source>
        <dbReference type="EMBL" id="GIE11368.1"/>
    </source>
</evidence>
<dbReference type="InterPro" id="IPR010432">
    <property type="entry name" value="RDD"/>
</dbReference>
<organism evidence="7 8">
    <name type="scientific">Paractinoplanes ferrugineus</name>
    <dbReference type="NCBI Taxonomy" id="113564"/>
    <lineage>
        <taxon>Bacteria</taxon>
        <taxon>Bacillati</taxon>
        <taxon>Actinomycetota</taxon>
        <taxon>Actinomycetes</taxon>
        <taxon>Micromonosporales</taxon>
        <taxon>Micromonosporaceae</taxon>
        <taxon>Paractinoplanes</taxon>
    </lineage>
</organism>
<evidence type="ECO:0000313" key="8">
    <source>
        <dbReference type="Proteomes" id="UP000598174"/>
    </source>
</evidence>
<reference evidence="7" key="1">
    <citation type="submission" date="2021-01" db="EMBL/GenBank/DDBJ databases">
        <title>Whole genome shotgun sequence of Actinoplanes ferrugineus NBRC 15555.</title>
        <authorList>
            <person name="Komaki H."/>
            <person name="Tamura T."/>
        </authorList>
    </citation>
    <scope>NUCLEOTIDE SEQUENCE</scope>
    <source>
        <strain evidence="7">NBRC 15555</strain>
    </source>
</reference>
<gene>
    <name evidence="7" type="ORF">Afe05nite_32080</name>
</gene>
<keyword evidence="3 5" id="KW-1133">Transmembrane helix</keyword>
<dbReference type="Proteomes" id="UP000598174">
    <property type="component" value="Unassembled WGS sequence"/>
</dbReference>
<sequence>METVRVNVPSTGLVTAEAVALDVRPARLGSRAVALLIDIVLEVVLAGILLILLLVVLPLLPGDLVDSALFEALRIILFAVVLLAYPMIVETWTNGRSAGKAAMGLRVIREDGGPIRLRHAFTRSLVGFAVEWPGLLLPFLTWAGSLTTMIASERGRRLGDLAAGTLVIHERRPVEPRPLPGTPMDLARWAAAADLSAIDEELAGAVGQFLTRAPRFSEPQAGSLHRMLYAEVAARVAPPPPPGAPPWLVLSAVLAERRRRSTARLVADRVLTDRLLPGFGRPVIRR</sequence>
<dbReference type="AlphaFoldDB" id="A0A919J1T6"/>
<comment type="subcellular location">
    <subcellularLocation>
        <location evidence="1">Membrane</location>
        <topology evidence="1">Multi-pass membrane protein</topology>
    </subcellularLocation>
</comment>
<name>A0A919J1T6_9ACTN</name>
<evidence type="ECO:0000256" key="4">
    <source>
        <dbReference type="ARBA" id="ARBA00023136"/>
    </source>
</evidence>
<evidence type="ECO:0000256" key="1">
    <source>
        <dbReference type="ARBA" id="ARBA00004141"/>
    </source>
</evidence>
<protein>
    <submittedName>
        <fullName evidence="7">Transporter</fullName>
    </submittedName>
</protein>